<keyword evidence="2" id="KW-0808">Transferase</keyword>
<reference evidence="2 3" key="1">
    <citation type="submission" date="2022-10" db="EMBL/GenBank/DDBJ databases">
        <title>High-quality genome sequences of two octocoral-associated bacteria, Endozoicomonas euniceicola EF212 and Endozoicomonas gorgoniicola PS125.</title>
        <authorList>
            <person name="Chiou Y.-J."/>
            <person name="Chen Y.-H."/>
        </authorList>
    </citation>
    <scope>NUCLEOTIDE SEQUENCE [LARGE SCALE GENOMIC DNA]</scope>
    <source>
        <strain evidence="2 3">PS125</strain>
    </source>
</reference>
<dbReference type="Proteomes" id="UP001209854">
    <property type="component" value="Unassembled WGS sequence"/>
</dbReference>
<dbReference type="InterPro" id="IPR014867">
    <property type="entry name" value="Spore_coat_CotH_CotH2/3/7"/>
</dbReference>
<protein>
    <submittedName>
        <fullName evidence="2">CotH kinase family protein</fullName>
    </submittedName>
</protein>
<comment type="caution">
    <text evidence="2">The sequence shown here is derived from an EMBL/GenBank/DDBJ whole genome shotgun (WGS) entry which is preliminary data.</text>
</comment>
<organism evidence="2 3">
    <name type="scientific">Endozoicomonas gorgoniicola</name>
    <dbReference type="NCBI Taxonomy" id="1234144"/>
    <lineage>
        <taxon>Bacteria</taxon>
        <taxon>Pseudomonadati</taxon>
        <taxon>Pseudomonadota</taxon>
        <taxon>Gammaproteobacteria</taxon>
        <taxon>Oceanospirillales</taxon>
        <taxon>Endozoicomonadaceae</taxon>
        <taxon>Endozoicomonas</taxon>
    </lineage>
</organism>
<evidence type="ECO:0000313" key="2">
    <source>
        <dbReference type="EMBL" id="MCW7556178.1"/>
    </source>
</evidence>
<proteinExistence type="predicted"/>
<dbReference type="SUPFAM" id="SSF51126">
    <property type="entry name" value="Pectin lyase-like"/>
    <property type="match status" value="1"/>
</dbReference>
<dbReference type="InterPro" id="IPR012334">
    <property type="entry name" value="Pectin_lyas_fold"/>
</dbReference>
<sequence>MKLRLDRRASFISKREKWFFWGALSLSLILLLPSVDLVRVLLIHGGYRVLHTNPQDKAVQFVGDATKAPHKFFSADRDQPVLRLDIKYKEMRKLAEDRKLAMASGRIPEDRSTAKGTLYYERKAYKADFRLQGDMLDHVNGSDRWSIRVNLKKGKAIFSTSRFALISSSVRQHQGAELFRQTMELAGFDIISPKHIPVKVIVNGDDWGVMLLEQAFGQDLLAGSHRTEGLVVRLDLLSETTDASGQVHRELKPRVIQKKTVLKKEALANQRRVAMSLVSDFLNGKRPASDVFDVEKLGQYLATVDIWGAWHALTWNNWRWYYNPHTAKLEPIQSDVDVSVARHMRLMKKPSNDSLISRVMLSDEVVNKSYQTALTHLREQIDSGSLVSELQEKQREFTRQLYLSSPLLGDYDLALMKEQADCLNTDYKNEPCSQFRGLGPDLHLPMQSMEVVLPWEFRTSFDSLNGEPVLSIFNPDARPLKVREVKYVYPDGRELAIEPDIIGLPRQVTTGERLKISLPEEARQLSVLASYPKEKKQAHSFILNKGALWFIPRPSDSRALKNYPFIKRLPNGWEIQAGKWQIDDYLTTPANWKVTIQPGTELSFSEGSGLMVFGELYVNGTENNPVAFNKQSQSDAWSGLTVFGSGALRNSKVSHLLVTEARNPKLGFWRPRGAVYFINQNVVIDGLTIQDNLSEDALNIINSQVDINRLTIRNALSDGFDCDFCEGKVRDSQFVNVGLVSGGDGLDTSGSVLAISDSYFEGISDKAISAGESSQLTVDNSTIKNSNVAIAVKDRSEVVASNMTLERIKEYSLMSYIKKPIFGPASLIANNITCVRFNCVDKALVEKGSVMSIDGDALGSEDVNIKALYKGIMKSEKPK</sequence>
<gene>
    <name evidence="2" type="ORF">NX722_26830</name>
</gene>
<dbReference type="GO" id="GO:0016301">
    <property type="term" value="F:kinase activity"/>
    <property type="evidence" value="ECO:0007669"/>
    <property type="project" value="UniProtKB-KW"/>
</dbReference>
<dbReference type="Gene3D" id="2.160.20.10">
    <property type="entry name" value="Single-stranded right-handed beta-helix, Pectin lyase-like"/>
    <property type="match status" value="1"/>
</dbReference>
<accession>A0ABT3N3G3</accession>
<feature type="domain" description="Right handed beta helix" evidence="1">
    <location>
        <begin position="700"/>
        <end position="813"/>
    </location>
</feature>
<dbReference type="Pfam" id="PF13229">
    <property type="entry name" value="Beta_helix"/>
    <property type="match status" value="1"/>
</dbReference>
<dbReference type="RefSeq" id="WP_262565888.1">
    <property type="nucleotide sequence ID" value="NZ_JAPFCC010000001.1"/>
</dbReference>
<evidence type="ECO:0000313" key="3">
    <source>
        <dbReference type="Proteomes" id="UP001209854"/>
    </source>
</evidence>
<dbReference type="InterPro" id="IPR039448">
    <property type="entry name" value="Beta_helix"/>
</dbReference>
<evidence type="ECO:0000259" key="1">
    <source>
        <dbReference type="Pfam" id="PF13229"/>
    </source>
</evidence>
<dbReference type="EMBL" id="JAPFCC010000001">
    <property type="protein sequence ID" value="MCW7556178.1"/>
    <property type="molecule type" value="Genomic_DNA"/>
</dbReference>
<dbReference type="Pfam" id="PF08757">
    <property type="entry name" value="CotH"/>
    <property type="match status" value="1"/>
</dbReference>
<name>A0ABT3N3G3_9GAMM</name>
<dbReference type="InterPro" id="IPR011050">
    <property type="entry name" value="Pectin_lyase_fold/virulence"/>
</dbReference>
<keyword evidence="3" id="KW-1185">Reference proteome</keyword>
<keyword evidence="2" id="KW-0418">Kinase</keyword>